<dbReference type="Proteomes" id="UP001239462">
    <property type="component" value="Unassembled WGS sequence"/>
</dbReference>
<keyword evidence="5" id="KW-0732">Signal</keyword>
<dbReference type="RefSeq" id="WP_149498056.1">
    <property type="nucleotide sequence ID" value="NZ_JASZZN010000031.1"/>
</dbReference>
<evidence type="ECO:0000256" key="2">
    <source>
        <dbReference type="ARBA" id="ARBA00022723"/>
    </source>
</evidence>
<dbReference type="SUPFAM" id="SSF49785">
    <property type="entry name" value="Galactose-binding domain-like"/>
    <property type="match status" value="1"/>
</dbReference>
<sequence>MLSHNKLRFTKLRFTLAALVLPFACCVLSASAAFGQAGLRESLERMDRNQDGMISPDEITSLSRPYLERVAEARRMSLERTNRIDKWQEAARIYYAMKNGSDRDSVRPSREKTTLKEFGLGDDEIMVPEFGLPTVKYPYTPDDLDEAEDQIRRYDRNRDGYLDRREAARGRWSRLDPFTMDFNKDDRLSRMELAQRYARRRNVSDDADQLIQRARRVGNGIQPSISGDRGNSEERERRDWYRRGGNRYWLTASILGRFDENQNGRLEMNETIDLGIPFGAIDANSDGELSREELFAYMEDLQDQTGDLVDGLPGWFYELDINRDGQVDLTEFAAEPTDARVDEFVQLDANSDGLLSPMEILSSKSMTGGVFESQEAEVLPPRKTIVSEIEIDETFIVADLNLKLAITHTSVDNLDGYLTGPDGTRIELFTAVGGRDDHFEDTVFDDQASVPINKARPPFNGTFLPEGVVKRGPGLSSFNGKPITGVWQLTIRCSRSERFGMLHKWSLIARPDEEQLIGQPSDPAATDDTEPAGTDQSAALIRPSDMGIGESLAVAGAEKSSAMTIESWTPEQKAKIAARLRKPSPEQWDQMSDDEKRAYGEQRRLAIEEYKRALGKRAFATSAADENRSRN</sequence>
<dbReference type="SUPFAM" id="SSF47473">
    <property type="entry name" value="EF-hand"/>
    <property type="match status" value="1"/>
</dbReference>
<dbReference type="PROSITE" id="PS51829">
    <property type="entry name" value="P_HOMO_B"/>
    <property type="match status" value="1"/>
</dbReference>
<feature type="domain" description="P/Homo B" evidence="7">
    <location>
        <begin position="355"/>
        <end position="515"/>
    </location>
</feature>
<comment type="caution">
    <text evidence="8">The sequence shown here is derived from an EMBL/GenBank/DDBJ whole genome shotgun (WGS) entry which is preliminary data.</text>
</comment>
<evidence type="ECO:0000256" key="1">
    <source>
        <dbReference type="ARBA" id="ARBA00022670"/>
    </source>
</evidence>
<organism evidence="8 9">
    <name type="scientific">Roseiconus lacunae</name>
    <dbReference type="NCBI Taxonomy" id="2605694"/>
    <lineage>
        <taxon>Bacteria</taxon>
        <taxon>Pseudomonadati</taxon>
        <taxon>Planctomycetota</taxon>
        <taxon>Planctomycetia</taxon>
        <taxon>Pirellulales</taxon>
        <taxon>Pirellulaceae</taxon>
        <taxon>Roseiconus</taxon>
    </lineage>
</organism>
<dbReference type="InterPro" id="IPR008979">
    <property type="entry name" value="Galactose-bd-like_sf"/>
</dbReference>
<feature type="signal peptide" evidence="5">
    <location>
        <begin position="1"/>
        <end position="32"/>
    </location>
</feature>
<evidence type="ECO:0000256" key="4">
    <source>
        <dbReference type="ARBA" id="ARBA00022801"/>
    </source>
</evidence>
<dbReference type="InterPro" id="IPR002048">
    <property type="entry name" value="EF_hand_dom"/>
</dbReference>
<accession>A0ABT7PRF8</accession>
<evidence type="ECO:0000259" key="6">
    <source>
        <dbReference type="PROSITE" id="PS50222"/>
    </source>
</evidence>
<evidence type="ECO:0000259" key="7">
    <source>
        <dbReference type="PROSITE" id="PS51829"/>
    </source>
</evidence>
<evidence type="ECO:0000313" key="8">
    <source>
        <dbReference type="EMBL" id="MDM4019089.1"/>
    </source>
</evidence>
<keyword evidence="2" id="KW-0479">Metal-binding</keyword>
<dbReference type="Gene3D" id="1.10.238.10">
    <property type="entry name" value="EF-hand"/>
    <property type="match status" value="2"/>
</dbReference>
<feature type="domain" description="EF-hand" evidence="6">
    <location>
        <begin position="278"/>
        <end position="304"/>
    </location>
</feature>
<dbReference type="Pfam" id="PF13202">
    <property type="entry name" value="EF-hand_5"/>
    <property type="match status" value="4"/>
</dbReference>
<dbReference type="PANTHER" id="PTHR10827">
    <property type="entry name" value="RETICULOCALBIN"/>
    <property type="match status" value="1"/>
</dbReference>
<dbReference type="PROSITE" id="PS50222">
    <property type="entry name" value="EF_HAND_2"/>
    <property type="match status" value="2"/>
</dbReference>
<dbReference type="CDD" id="cd00051">
    <property type="entry name" value="EFh"/>
    <property type="match status" value="1"/>
</dbReference>
<feature type="domain" description="EF-hand" evidence="6">
    <location>
        <begin position="34"/>
        <end position="69"/>
    </location>
</feature>
<reference evidence="8 9" key="1">
    <citation type="submission" date="2023-06" db="EMBL/GenBank/DDBJ databases">
        <title>Roseiconus lacunae JC819 isolated from Gulf of Mannar region, Tamil Nadu.</title>
        <authorList>
            <person name="Pk S."/>
            <person name="Ch S."/>
            <person name="Ch V.R."/>
        </authorList>
    </citation>
    <scope>NUCLEOTIDE SEQUENCE [LARGE SCALE GENOMIC DNA]</scope>
    <source>
        <strain evidence="8 9">JC819</strain>
    </source>
</reference>
<dbReference type="EMBL" id="JASZZN010000031">
    <property type="protein sequence ID" value="MDM4019089.1"/>
    <property type="molecule type" value="Genomic_DNA"/>
</dbReference>
<dbReference type="Pfam" id="PF01483">
    <property type="entry name" value="P_proprotein"/>
    <property type="match status" value="1"/>
</dbReference>
<keyword evidence="4" id="KW-0378">Hydrolase</keyword>
<gene>
    <name evidence="8" type="ORF">QTN89_26785</name>
</gene>
<dbReference type="PANTHER" id="PTHR10827:SF98">
    <property type="entry name" value="45 KDA CALCIUM-BINDING PROTEIN"/>
    <property type="match status" value="1"/>
</dbReference>
<name>A0ABT7PRF8_9BACT</name>
<evidence type="ECO:0000256" key="3">
    <source>
        <dbReference type="ARBA" id="ARBA00022737"/>
    </source>
</evidence>
<keyword evidence="9" id="KW-1185">Reference proteome</keyword>
<keyword evidence="1" id="KW-0645">Protease</keyword>
<dbReference type="Gene3D" id="2.60.120.260">
    <property type="entry name" value="Galactose-binding domain-like"/>
    <property type="match status" value="1"/>
</dbReference>
<keyword evidence="3" id="KW-0677">Repeat</keyword>
<dbReference type="InterPro" id="IPR002884">
    <property type="entry name" value="P_dom"/>
</dbReference>
<proteinExistence type="predicted"/>
<dbReference type="InterPro" id="IPR018247">
    <property type="entry name" value="EF_Hand_1_Ca_BS"/>
</dbReference>
<evidence type="ECO:0000256" key="5">
    <source>
        <dbReference type="SAM" id="SignalP"/>
    </source>
</evidence>
<dbReference type="InterPro" id="IPR011992">
    <property type="entry name" value="EF-hand-dom_pair"/>
</dbReference>
<evidence type="ECO:0000313" key="9">
    <source>
        <dbReference type="Proteomes" id="UP001239462"/>
    </source>
</evidence>
<feature type="chain" id="PRO_5047334939" evidence="5">
    <location>
        <begin position="33"/>
        <end position="631"/>
    </location>
</feature>
<dbReference type="PROSITE" id="PS00018">
    <property type="entry name" value="EF_HAND_1"/>
    <property type="match status" value="4"/>
</dbReference>
<protein>
    <submittedName>
        <fullName evidence="8">Proprotein convertase P-domain-containing protein</fullName>
    </submittedName>
</protein>